<reference evidence="1" key="1">
    <citation type="submission" date="2021-06" db="EMBL/GenBank/DDBJ databases">
        <authorList>
            <person name="Kallberg Y."/>
            <person name="Tangrot J."/>
            <person name="Rosling A."/>
        </authorList>
    </citation>
    <scope>NUCLEOTIDE SEQUENCE</scope>
    <source>
        <strain evidence="1">MT106</strain>
    </source>
</reference>
<protein>
    <submittedName>
        <fullName evidence="1">6417_t:CDS:1</fullName>
    </submittedName>
</protein>
<proteinExistence type="predicted"/>
<dbReference type="EMBL" id="CAJVPL010001291">
    <property type="protein sequence ID" value="CAG8563359.1"/>
    <property type="molecule type" value="Genomic_DNA"/>
</dbReference>
<accession>A0A9N9BGS2</accession>
<evidence type="ECO:0000313" key="2">
    <source>
        <dbReference type="Proteomes" id="UP000789831"/>
    </source>
</evidence>
<sequence length="80" mass="9031">MGIDDIVIFGRLLILLNDVGAKMKVKGKLLLQLANWRYHILSIGKFGDIKITCQRYGSSKQRRLMDRRSNIIVATATAGR</sequence>
<name>A0A9N9BGS2_9GLOM</name>
<keyword evidence="2" id="KW-1185">Reference proteome</keyword>
<dbReference type="Proteomes" id="UP000789831">
    <property type="component" value="Unassembled WGS sequence"/>
</dbReference>
<comment type="caution">
    <text evidence="1">The sequence shown here is derived from an EMBL/GenBank/DDBJ whole genome shotgun (WGS) entry which is preliminary data.</text>
</comment>
<evidence type="ECO:0000313" key="1">
    <source>
        <dbReference type="EMBL" id="CAG8563359.1"/>
    </source>
</evidence>
<gene>
    <name evidence="1" type="ORF">AGERDE_LOCUS7263</name>
</gene>
<organism evidence="1 2">
    <name type="scientific">Ambispora gerdemannii</name>
    <dbReference type="NCBI Taxonomy" id="144530"/>
    <lineage>
        <taxon>Eukaryota</taxon>
        <taxon>Fungi</taxon>
        <taxon>Fungi incertae sedis</taxon>
        <taxon>Mucoromycota</taxon>
        <taxon>Glomeromycotina</taxon>
        <taxon>Glomeromycetes</taxon>
        <taxon>Archaeosporales</taxon>
        <taxon>Ambisporaceae</taxon>
        <taxon>Ambispora</taxon>
    </lineage>
</organism>
<dbReference type="AlphaFoldDB" id="A0A9N9BGS2"/>